<comment type="caution">
    <text evidence="10">The sequence shown here is derived from an EMBL/GenBank/DDBJ whole genome shotgun (WGS) entry which is preliminary data.</text>
</comment>
<feature type="disulfide bond" evidence="8">
    <location>
        <begin position="357"/>
        <end position="369"/>
    </location>
</feature>
<dbReference type="PRINTS" id="PR00261">
    <property type="entry name" value="LDLRECEPTOR"/>
</dbReference>
<feature type="disulfide bond" evidence="8">
    <location>
        <begin position="318"/>
        <end position="336"/>
    </location>
</feature>
<dbReference type="InterPro" id="IPR002172">
    <property type="entry name" value="LDrepeatLR_classA_rpt"/>
</dbReference>
<evidence type="ECO:0000256" key="7">
    <source>
        <dbReference type="ARBA" id="ARBA00023157"/>
    </source>
</evidence>
<evidence type="ECO:0000313" key="11">
    <source>
        <dbReference type="Proteomes" id="UP000663828"/>
    </source>
</evidence>
<organism evidence="10 11">
    <name type="scientific">Adineta ricciae</name>
    <name type="common">Rotifer</name>
    <dbReference type="NCBI Taxonomy" id="249248"/>
    <lineage>
        <taxon>Eukaryota</taxon>
        <taxon>Metazoa</taxon>
        <taxon>Spiralia</taxon>
        <taxon>Gnathifera</taxon>
        <taxon>Rotifera</taxon>
        <taxon>Eurotatoria</taxon>
        <taxon>Bdelloidea</taxon>
        <taxon>Adinetida</taxon>
        <taxon>Adinetidae</taxon>
        <taxon>Adineta</taxon>
    </lineage>
</organism>
<feature type="non-terminal residue" evidence="10">
    <location>
        <position position="1"/>
    </location>
</feature>
<dbReference type="InterPro" id="IPR036055">
    <property type="entry name" value="LDL_receptor-like_sf"/>
</dbReference>
<evidence type="ECO:0000256" key="5">
    <source>
        <dbReference type="ARBA" id="ARBA00022989"/>
    </source>
</evidence>
<evidence type="ECO:0000256" key="6">
    <source>
        <dbReference type="ARBA" id="ARBA00023136"/>
    </source>
</evidence>
<evidence type="ECO:0000256" key="4">
    <source>
        <dbReference type="ARBA" id="ARBA00022737"/>
    </source>
</evidence>
<dbReference type="GO" id="GO:0016192">
    <property type="term" value="P:vesicle-mediated transport"/>
    <property type="evidence" value="ECO:0007669"/>
    <property type="project" value="UniProtKB-ARBA"/>
</dbReference>
<dbReference type="PANTHER" id="PTHR24270">
    <property type="entry name" value="LOW-DENSITY LIPOPROTEIN RECEPTOR-RELATED"/>
    <property type="match status" value="1"/>
</dbReference>
<accession>A0A816F5U5</accession>
<dbReference type="InterPro" id="IPR000742">
    <property type="entry name" value="EGF"/>
</dbReference>
<reference evidence="10" key="1">
    <citation type="submission" date="2021-02" db="EMBL/GenBank/DDBJ databases">
        <authorList>
            <person name="Nowell W R."/>
        </authorList>
    </citation>
    <scope>NUCLEOTIDE SEQUENCE</scope>
</reference>
<keyword evidence="11" id="KW-1185">Reference proteome</keyword>
<evidence type="ECO:0000256" key="8">
    <source>
        <dbReference type="PROSITE-ProRule" id="PRU00124"/>
    </source>
</evidence>
<gene>
    <name evidence="10" type="ORF">XAT740_LOCUS56311</name>
</gene>
<feature type="domain" description="EGF-like" evidence="9">
    <location>
        <begin position="442"/>
        <end position="453"/>
    </location>
</feature>
<dbReference type="Gene3D" id="4.10.400.10">
    <property type="entry name" value="Low-density Lipoprotein Receptor"/>
    <property type="match status" value="2"/>
</dbReference>
<feature type="domain" description="EGF-like" evidence="9">
    <location>
        <begin position="901"/>
        <end position="912"/>
    </location>
</feature>
<proteinExistence type="predicted"/>
<dbReference type="AlphaFoldDB" id="A0A816F5U5"/>
<feature type="disulfide bond" evidence="8">
    <location>
        <begin position="234"/>
        <end position="249"/>
    </location>
</feature>
<comment type="subcellular location">
    <subcellularLocation>
        <location evidence="2">Endomembrane system</location>
    </subcellularLocation>
    <subcellularLocation>
        <location evidence="1">Membrane</location>
        <topology evidence="1">Single-pass membrane protein</topology>
    </subcellularLocation>
</comment>
<keyword evidence="3" id="KW-0812">Transmembrane</keyword>
<dbReference type="GO" id="GO:0005886">
    <property type="term" value="C:plasma membrane"/>
    <property type="evidence" value="ECO:0007669"/>
    <property type="project" value="TreeGrafter"/>
</dbReference>
<dbReference type="EMBL" id="CAJNOR010010975">
    <property type="protein sequence ID" value="CAF1658136.1"/>
    <property type="molecule type" value="Genomic_DNA"/>
</dbReference>
<dbReference type="SUPFAM" id="SSF57424">
    <property type="entry name" value="LDL receptor-like module"/>
    <property type="match status" value="2"/>
</dbReference>
<dbReference type="PROSITE" id="PS01209">
    <property type="entry name" value="LDLRA_1"/>
    <property type="match status" value="1"/>
</dbReference>
<dbReference type="Pfam" id="PF00057">
    <property type="entry name" value="Ldl_recept_a"/>
    <property type="match status" value="1"/>
</dbReference>
<keyword evidence="6" id="KW-0472">Membrane</keyword>
<dbReference type="Proteomes" id="UP000663828">
    <property type="component" value="Unassembled WGS sequence"/>
</dbReference>
<feature type="domain" description="EGF-like" evidence="9">
    <location>
        <begin position="646"/>
        <end position="657"/>
    </location>
</feature>
<evidence type="ECO:0000256" key="3">
    <source>
        <dbReference type="ARBA" id="ARBA00022692"/>
    </source>
</evidence>
<dbReference type="PROSITE" id="PS50068">
    <property type="entry name" value="LDLRA_2"/>
    <property type="match status" value="3"/>
</dbReference>
<comment type="caution">
    <text evidence="8">Lacks conserved residue(s) required for the propagation of feature annotation.</text>
</comment>
<sequence>NTFSCGDGQCVDWEDGIVYGNLEYFVGSVEEMPGCRNQKNLRKSKVTFDQNYSNNSITGGICEQYPSDFHRCPISRECISNHRLLDGYFDCLDESDENRVNFNSYIDKMFLQDRYKCETVPGMVMFHLLGDGQTQCSDGSDEMNTWINWKMIECQRATDHGCQILKKASIWRSNKKELMLPFDNLCDSFWHMPYGFDEMYCSNGGWICPHNWIKYNRSDTTIWNGNCAPKDARCDGKWDHPDGRDEWNCKSKNGIFPNFVQPQVFDWPCQHVITKEKINISLNRNLLGDGTIDCVGGQDERYTFVCQDGLQIQDRFRCTNGTCIPQQFVCDGIDQCSDSEDELNLYCVKNHNRTFSCKSPEWFNCGDTCVKNDQRCNGKIECKINANDEKSCHMRNTNQRKYSKTRSSIRKKRRVLDIQRIWRCHHGIYVNEGSASDANERCFCPPSAFGDHCQFYAHHITVVFTLDMTIDLSKSNSTTIRVVTLLEYHGKIIDFMILSYNSIQLPLKTKQRFYLFYPWSLLKTIREASSKDYTVSFHLYSAAYEQIRLLSVWNYSIKFPFLPAFRVTAQLIYRHSSTCSNQIIESCGSHSIGCHLIDKTIAYCECKPPWYGSRCSERPSINPCAEHSLYFPAYRSGLNQTEDFICICSDHRKGRTCHISATQNKVSHTFNNDTCYYLTEGNYDLKSSRTHCICAANLYGSNCQLKAATTSLNISNTIADKSSILILQLNDWNEDSTRMTISTQQFITIENNPSKIFFAGRSFPDTALLKIYRNNHVNHKRTYDIFVIWQPYIPQRQSHHISMENRCYHVEELKNLIPFNNENDQSLNQTMYTLKFYHQPCQHLNISCFYDELAYFCRCHKTYRSAICGLYDFFFERCDYCLNEGTCLFGNKMKDYYDFICQCPRCHHGILCHYRTAQYKYKIHSLETNLFINSYCHDDDWFHK</sequence>
<evidence type="ECO:0000313" key="10">
    <source>
        <dbReference type="EMBL" id="CAF1658136.1"/>
    </source>
</evidence>
<keyword evidence="5" id="KW-1133">Transmembrane helix</keyword>
<evidence type="ECO:0000259" key="9">
    <source>
        <dbReference type="PROSITE" id="PS00022"/>
    </source>
</evidence>
<dbReference type="SMART" id="SM00192">
    <property type="entry name" value="LDLa"/>
    <property type="match status" value="4"/>
</dbReference>
<protein>
    <recommendedName>
        <fullName evidence="9">EGF-like domain-containing protein</fullName>
    </recommendedName>
</protein>
<dbReference type="CDD" id="cd00112">
    <property type="entry name" value="LDLa"/>
    <property type="match status" value="1"/>
</dbReference>
<dbReference type="PROSITE" id="PS00022">
    <property type="entry name" value="EGF_1"/>
    <property type="match status" value="3"/>
</dbReference>
<evidence type="ECO:0000256" key="2">
    <source>
        <dbReference type="ARBA" id="ARBA00004308"/>
    </source>
</evidence>
<dbReference type="InterPro" id="IPR050685">
    <property type="entry name" value="LDLR"/>
</dbReference>
<dbReference type="InterPro" id="IPR023415">
    <property type="entry name" value="LDLR_class-A_CS"/>
</dbReference>
<evidence type="ECO:0000256" key="1">
    <source>
        <dbReference type="ARBA" id="ARBA00004167"/>
    </source>
</evidence>
<keyword evidence="4" id="KW-0677">Repeat</keyword>
<name>A0A816F5U5_ADIRI</name>
<keyword evidence="7 8" id="KW-1015">Disulfide bond</keyword>
<dbReference type="GO" id="GO:0012505">
    <property type="term" value="C:endomembrane system"/>
    <property type="evidence" value="ECO:0007669"/>
    <property type="project" value="UniProtKB-SubCell"/>
</dbReference>